<gene>
    <name evidence="1" type="ORF">FNJ87_06750</name>
</gene>
<comment type="caution">
    <text evidence="1">The sequence shown here is derived from an EMBL/GenBank/DDBJ whole genome shotgun (WGS) entry which is preliminary data.</text>
</comment>
<dbReference type="PROSITE" id="PS51257">
    <property type="entry name" value="PROKAR_LIPOPROTEIN"/>
    <property type="match status" value="1"/>
</dbReference>
<dbReference type="Proteomes" id="UP001194729">
    <property type="component" value="Unassembled WGS sequence"/>
</dbReference>
<dbReference type="EMBL" id="JADKYU010000338">
    <property type="protein sequence ID" value="MBF4984041.1"/>
    <property type="molecule type" value="Genomic_DNA"/>
</dbReference>
<sequence length="76" mass="8541">MRKLILLLILTVVSCEKKQELTAPQTFVGNAIGTTYGIKAFHDEQLELTEDIDAIIDMFNQSMSTWVPGSDINRIN</sequence>
<dbReference type="InterPro" id="IPR003374">
    <property type="entry name" value="ApbE-like_sf"/>
</dbReference>
<reference evidence="1 2" key="1">
    <citation type="submission" date="2020-11" db="EMBL/GenBank/DDBJ databases">
        <title>P. mediterranea TC4 genome.</title>
        <authorList>
            <person name="Molmeret M."/>
        </authorList>
    </citation>
    <scope>NUCLEOTIDE SEQUENCE [LARGE SCALE GENOMIC DNA]</scope>
    <source>
        <strain evidence="1 2">TC4</strain>
    </source>
</reference>
<accession>A0ABS0A4I1</accession>
<dbReference type="Gene3D" id="3.10.520.10">
    <property type="entry name" value="ApbE-like domains"/>
    <property type="match status" value="1"/>
</dbReference>
<dbReference type="GO" id="GO:0016740">
    <property type="term" value="F:transferase activity"/>
    <property type="evidence" value="ECO:0007669"/>
    <property type="project" value="UniProtKB-KW"/>
</dbReference>
<proteinExistence type="predicted"/>
<protein>
    <submittedName>
        <fullName evidence="1">FAD:protein FMN transferase</fullName>
    </submittedName>
</protein>
<name>A0ABS0A4I1_9FLAO</name>
<dbReference type="SUPFAM" id="SSF143631">
    <property type="entry name" value="ApbE-like"/>
    <property type="match status" value="1"/>
</dbReference>
<feature type="non-terminal residue" evidence="1">
    <location>
        <position position="76"/>
    </location>
</feature>
<keyword evidence="2" id="KW-1185">Reference proteome</keyword>
<evidence type="ECO:0000313" key="2">
    <source>
        <dbReference type="Proteomes" id="UP001194729"/>
    </source>
</evidence>
<evidence type="ECO:0000313" key="1">
    <source>
        <dbReference type="EMBL" id="MBF4984041.1"/>
    </source>
</evidence>
<keyword evidence="1" id="KW-0808">Transferase</keyword>
<organism evidence="1 2">
    <name type="scientific">Nonlabens mediterrranea</name>
    <dbReference type="NCBI Taxonomy" id="1419947"/>
    <lineage>
        <taxon>Bacteria</taxon>
        <taxon>Pseudomonadati</taxon>
        <taxon>Bacteroidota</taxon>
        <taxon>Flavobacteriia</taxon>
        <taxon>Flavobacteriales</taxon>
        <taxon>Flavobacteriaceae</taxon>
        <taxon>Nonlabens</taxon>
    </lineage>
</organism>